<name>A0A0E9W8N9_ANGAN</name>
<dbReference type="AlphaFoldDB" id="A0A0E9W8N9"/>
<organism evidence="1">
    <name type="scientific">Anguilla anguilla</name>
    <name type="common">European freshwater eel</name>
    <name type="synonym">Muraena anguilla</name>
    <dbReference type="NCBI Taxonomy" id="7936"/>
    <lineage>
        <taxon>Eukaryota</taxon>
        <taxon>Metazoa</taxon>
        <taxon>Chordata</taxon>
        <taxon>Craniata</taxon>
        <taxon>Vertebrata</taxon>
        <taxon>Euteleostomi</taxon>
        <taxon>Actinopterygii</taxon>
        <taxon>Neopterygii</taxon>
        <taxon>Teleostei</taxon>
        <taxon>Anguilliformes</taxon>
        <taxon>Anguillidae</taxon>
        <taxon>Anguilla</taxon>
    </lineage>
</organism>
<evidence type="ECO:0000313" key="1">
    <source>
        <dbReference type="EMBL" id="JAH86686.1"/>
    </source>
</evidence>
<dbReference type="EMBL" id="GBXM01021891">
    <property type="protein sequence ID" value="JAH86686.1"/>
    <property type="molecule type" value="Transcribed_RNA"/>
</dbReference>
<reference evidence="1" key="1">
    <citation type="submission" date="2014-11" db="EMBL/GenBank/DDBJ databases">
        <authorList>
            <person name="Amaro Gonzalez C."/>
        </authorList>
    </citation>
    <scope>NUCLEOTIDE SEQUENCE</scope>
</reference>
<accession>A0A0E9W8N9</accession>
<sequence>MVPLIDSNHKFLDTWRLFPGGAENCCSPMCCSNAGEVLWLTEAQVAKPSLHVGAHGNDPRHMLNNATQ</sequence>
<reference evidence="1" key="2">
    <citation type="journal article" date="2015" name="Fish Shellfish Immunol.">
        <title>Early steps in the European eel (Anguilla anguilla)-Vibrio vulnificus interaction in the gills: Role of the RtxA13 toxin.</title>
        <authorList>
            <person name="Callol A."/>
            <person name="Pajuelo D."/>
            <person name="Ebbesson L."/>
            <person name="Teles M."/>
            <person name="MacKenzie S."/>
            <person name="Amaro C."/>
        </authorList>
    </citation>
    <scope>NUCLEOTIDE SEQUENCE</scope>
</reference>
<proteinExistence type="predicted"/>
<protein>
    <submittedName>
        <fullName evidence="1">Uncharacterized protein</fullName>
    </submittedName>
</protein>